<gene>
    <name evidence="6" type="ORF">EW145_g119</name>
</gene>
<keyword evidence="7" id="KW-1185">Reference proteome</keyword>
<keyword evidence="2" id="KW-0812">Transmembrane</keyword>
<evidence type="ECO:0000313" key="7">
    <source>
        <dbReference type="Proteomes" id="UP000308199"/>
    </source>
</evidence>
<dbReference type="AlphaFoldDB" id="A0A4S4LLI7"/>
<keyword evidence="4" id="KW-0472">Membrane</keyword>
<dbReference type="EMBL" id="SGPK01000002">
    <property type="protein sequence ID" value="THH12271.1"/>
    <property type="molecule type" value="Genomic_DNA"/>
</dbReference>
<dbReference type="InterPro" id="IPR007203">
    <property type="entry name" value="ORMDL"/>
</dbReference>
<feature type="region of interest" description="Disordered" evidence="5">
    <location>
        <begin position="204"/>
        <end position="228"/>
    </location>
</feature>
<name>A0A4S4LLI7_9AGAM</name>
<accession>A0A4S4LLI7</accession>
<dbReference type="PANTHER" id="PTHR12665">
    <property type="entry name" value="ORMDL PROTEINS"/>
    <property type="match status" value="1"/>
</dbReference>
<dbReference type="OrthoDB" id="1932233at2759"/>
<evidence type="ECO:0000313" key="6">
    <source>
        <dbReference type="EMBL" id="THH12271.1"/>
    </source>
</evidence>
<dbReference type="Pfam" id="PF04061">
    <property type="entry name" value="ORMDL"/>
    <property type="match status" value="1"/>
</dbReference>
<evidence type="ECO:0008006" key="8">
    <source>
        <dbReference type="Google" id="ProtNLM"/>
    </source>
</evidence>
<reference evidence="6 7" key="1">
    <citation type="submission" date="2019-02" db="EMBL/GenBank/DDBJ databases">
        <title>Genome sequencing of the rare red list fungi Phellinidium pouzarii.</title>
        <authorList>
            <person name="Buettner E."/>
            <person name="Kellner H."/>
        </authorList>
    </citation>
    <scope>NUCLEOTIDE SEQUENCE [LARGE SCALE GENOMIC DNA]</scope>
    <source>
        <strain evidence="6 7">DSM 108285</strain>
    </source>
</reference>
<proteinExistence type="predicted"/>
<keyword evidence="3" id="KW-1133">Transmembrane helix</keyword>
<dbReference type="GO" id="GO:0005789">
    <property type="term" value="C:endoplasmic reticulum membrane"/>
    <property type="evidence" value="ECO:0007669"/>
    <property type="project" value="InterPro"/>
</dbReference>
<evidence type="ECO:0000256" key="3">
    <source>
        <dbReference type="ARBA" id="ARBA00022989"/>
    </source>
</evidence>
<organism evidence="6 7">
    <name type="scientific">Phellinidium pouzarii</name>
    <dbReference type="NCBI Taxonomy" id="167371"/>
    <lineage>
        <taxon>Eukaryota</taxon>
        <taxon>Fungi</taxon>
        <taxon>Dikarya</taxon>
        <taxon>Basidiomycota</taxon>
        <taxon>Agaricomycotina</taxon>
        <taxon>Agaricomycetes</taxon>
        <taxon>Hymenochaetales</taxon>
        <taxon>Hymenochaetaceae</taxon>
        <taxon>Phellinidium</taxon>
    </lineage>
</organism>
<evidence type="ECO:0000256" key="5">
    <source>
        <dbReference type="SAM" id="MobiDB-lite"/>
    </source>
</evidence>
<dbReference type="Proteomes" id="UP000308199">
    <property type="component" value="Unassembled WGS sequence"/>
</dbReference>
<evidence type="ECO:0000256" key="2">
    <source>
        <dbReference type="ARBA" id="ARBA00022692"/>
    </source>
</evidence>
<protein>
    <recommendedName>
        <fullName evidence="8">Orm1 type endoplasmic reticulum protein</fullName>
    </recommendedName>
</protein>
<comment type="subcellular location">
    <subcellularLocation>
        <location evidence="1">Membrane</location>
        <topology evidence="1">Multi-pass membrane protein</topology>
    </subcellularLocation>
</comment>
<sequence length="228" mass="25608">MSPAVKLAPIQITETQLSPPRLNAKGRGRSNSIVKVEEVGETQEQMLDQGMYVNINAEWVNRKGAWVMHPLLIVTGKALIDSIPGMTPQVSWTSVNVLYNAFTYLMFHWVTGIPFHNELHGGAYDDLTLWEQIDDGAQYTPAKKWLLCVPIALFLLSTHYTHYNPWVFAVNLTVLIFCLLPKLPMFHHKRLRFLPNDASGVSTPVTPSFPPSRFPTPMNGTPTPLSLN</sequence>
<evidence type="ECO:0000256" key="1">
    <source>
        <dbReference type="ARBA" id="ARBA00004141"/>
    </source>
</evidence>
<evidence type="ECO:0000256" key="4">
    <source>
        <dbReference type="ARBA" id="ARBA00023136"/>
    </source>
</evidence>
<comment type="caution">
    <text evidence="6">The sequence shown here is derived from an EMBL/GenBank/DDBJ whole genome shotgun (WGS) entry which is preliminary data.</text>
</comment>
<feature type="compositionally biased region" description="Polar residues" evidence="5">
    <location>
        <begin position="218"/>
        <end position="228"/>
    </location>
</feature>